<dbReference type="HOGENOM" id="CLU_006937_7_1_11"/>
<dbReference type="PRINTS" id="PR00368">
    <property type="entry name" value="FADPNR"/>
</dbReference>
<dbReference type="OrthoDB" id="5168853at2"/>
<dbReference type="KEGG" id="mrh:MycrhN_4572"/>
<accession>G8RP21</accession>
<dbReference type="RefSeq" id="WP_014212806.1">
    <property type="nucleotide sequence ID" value="NC_016604.1"/>
</dbReference>
<dbReference type="Gene3D" id="3.50.50.60">
    <property type="entry name" value="FAD/NAD(P)-binding domain"/>
    <property type="match status" value="2"/>
</dbReference>
<name>G8RP21_MYCRN</name>
<dbReference type="STRING" id="710685.MycrhN_4572"/>
<dbReference type="Pfam" id="PF13738">
    <property type="entry name" value="Pyr_redox_3"/>
    <property type="match status" value="1"/>
</dbReference>
<dbReference type="EMBL" id="CP003169">
    <property type="protein sequence ID" value="AEV75061.1"/>
    <property type="molecule type" value="Genomic_DNA"/>
</dbReference>
<dbReference type="SUPFAM" id="SSF51905">
    <property type="entry name" value="FAD/NAD(P)-binding domain"/>
    <property type="match status" value="2"/>
</dbReference>
<gene>
    <name evidence="1" type="ordered locus">MycrhN_4572</name>
</gene>
<dbReference type="InterPro" id="IPR051209">
    <property type="entry name" value="FAD-bind_Monooxygenase_sf"/>
</dbReference>
<reference evidence="1 2" key="1">
    <citation type="submission" date="2011-12" db="EMBL/GenBank/DDBJ databases">
        <title>Complete sequence of Mycobacterium rhodesiae NBB3.</title>
        <authorList>
            <consortium name="US DOE Joint Genome Institute"/>
            <person name="Lucas S."/>
            <person name="Han J."/>
            <person name="Lapidus A."/>
            <person name="Cheng J.-F."/>
            <person name="Goodwin L."/>
            <person name="Pitluck S."/>
            <person name="Peters L."/>
            <person name="Mikhailova N."/>
            <person name="Gu W."/>
            <person name="Detter J.C."/>
            <person name="Han C."/>
            <person name="Tapia R."/>
            <person name="Land M."/>
            <person name="Hauser L."/>
            <person name="Kyrpides N."/>
            <person name="Ivanova N."/>
            <person name="Pagani I."/>
            <person name="Mattes T."/>
            <person name="Holmes A."/>
            <person name="Rutledge P."/>
            <person name="Paulsen I."/>
            <person name="Coleman N."/>
            <person name="Woyke T."/>
        </authorList>
    </citation>
    <scope>NUCLEOTIDE SEQUENCE [LARGE SCALE GENOMIC DNA]</scope>
    <source>
        <strain evidence="1 2">NBB3</strain>
    </source>
</reference>
<dbReference type="Proteomes" id="UP000005442">
    <property type="component" value="Chromosome"/>
</dbReference>
<dbReference type="PATRIC" id="fig|710685.3.peg.4580"/>
<keyword evidence="2" id="KW-1185">Reference proteome</keyword>
<dbReference type="PANTHER" id="PTHR42877:SF4">
    <property type="entry name" value="FAD_NAD(P)-BINDING DOMAIN-CONTAINING PROTEIN-RELATED"/>
    <property type="match status" value="1"/>
</dbReference>
<evidence type="ECO:0000313" key="1">
    <source>
        <dbReference type="EMBL" id="AEV75061.1"/>
    </source>
</evidence>
<dbReference type="PANTHER" id="PTHR42877">
    <property type="entry name" value="L-ORNITHINE N(5)-MONOOXYGENASE-RELATED"/>
    <property type="match status" value="1"/>
</dbReference>
<evidence type="ECO:0000313" key="2">
    <source>
        <dbReference type="Proteomes" id="UP000005442"/>
    </source>
</evidence>
<dbReference type="AlphaFoldDB" id="G8RP21"/>
<dbReference type="eggNOG" id="COG2072">
    <property type="taxonomic scope" value="Bacteria"/>
</dbReference>
<proteinExistence type="predicted"/>
<protein>
    <submittedName>
        <fullName evidence="1">Putative flavoprotein involved in K+ transport</fullName>
    </submittedName>
</protein>
<organism evidence="1 2">
    <name type="scientific">Mycolicibacterium rhodesiae (strain NBB3)</name>
    <name type="common">Mycobacterium rhodesiae</name>
    <dbReference type="NCBI Taxonomy" id="710685"/>
    <lineage>
        <taxon>Bacteria</taxon>
        <taxon>Bacillati</taxon>
        <taxon>Actinomycetota</taxon>
        <taxon>Actinomycetes</taxon>
        <taxon>Mycobacteriales</taxon>
        <taxon>Mycobacteriaceae</taxon>
        <taxon>Mycolicibacterium</taxon>
    </lineage>
</organism>
<sequence>MTREPRVVIIGAGIAGIATAVTLQRAGFGDFTILEKGSDVGGVWHWNRYPGLTCDVPSQLYQFSFAPKPDWSGLFAPGAEIQRYLRDVVDGCGLGDRLLLNTEVVSATFSGTDWRVTTSGGVELEADFVIAATGVLHHPFTPDIPGLDTFAGDVVHTARWHDDTVTDGRRIAVIGTGSTGVQVVSALQPGAARISHLVRSPQWVMWAPMGLRQPAAVGRLLRKRPALHRKLYAVFLWGSGILADIATRPSWRRRLVQTYARWSLRTQVRNPELRDRLTPDYQPLCKRQVVSSSYYRAIRADNAEVVTAPIDRVTPRGIALSDGREIDVDLLVLATGFHTHNYMRPMRIRGRDGISLDDAWAKGPRAYRMTAIPGFPNLFTVLGPNSPTGSISLQYSSELTARYITQWLRRFRDGEVDTVEVTEEATAKFNDDAGQALGPTVWNTGCNSWYLTDEGNVDLWPYDRKTMTAMLSRPDYRDFHVQKGGGL</sequence>
<dbReference type="PRINTS" id="PR00469">
    <property type="entry name" value="PNDRDTASEII"/>
</dbReference>
<dbReference type="InterPro" id="IPR036188">
    <property type="entry name" value="FAD/NAD-bd_sf"/>
</dbReference>